<sequence length="70" mass="7886">MQKEKWEEGGRTVNSKRSQTRCGTAAWRSWAETQGLSMLACRAPMSLPKNAALRSHRLFKAVCSSRIFAD</sequence>
<comment type="caution">
    <text evidence="2">The sequence shown here is derived from an EMBL/GenBank/DDBJ whole genome shotgun (WGS) entry which is preliminary data.</text>
</comment>
<name>A0A016WQV7_9BILA</name>
<protein>
    <submittedName>
        <fullName evidence="2">Uncharacterized protein</fullName>
    </submittedName>
</protein>
<accession>A0A016WQV7</accession>
<dbReference type="AlphaFoldDB" id="A0A016WQV7"/>
<dbReference type="EMBL" id="JARK01000169">
    <property type="protein sequence ID" value="EYC41413.1"/>
    <property type="molecule type" value="Genomic_DNA"/>
</dbReference>
<evidence type="ECO:0000313" key="2">
    <source>
        <dbReference type="EMBL" id="EYC41413.1"/>
    </source>
</evidence>
<feature type="region of interest" description="Disordered" evidence="1">
    <location>
        <begin position="1"/>
        <end position="20"/>
    </location>
</feature>
<evidence type="ECO:0000256" key="1">
    <source>
        <dbReference type="SAM" id="MobiDB-lite"/>
    </source>
</evidence>
<dbReference type="Proteomes" id="UP000024635">
    <property type="component" value="Unassembled WGS sequence"/>
</dbReference>
<evidence type="ECO:0000313" key="3">
    <source>
        <dbReference type="Proteomes" id="UP000024635"/>
    </source>
</evidence>
<proteinExistence type="predicted"/>
<feature type="compositionally biased region" description="Basic and acidic residues" evidence="1">
    <location>
        <begin position="1"/>
        <end position="10"/>
    </location>
</feature>
<keyword evidence="3" id="KW-1185">Reference proteome</keyword>
<gene>
    <name evidence="2" type="primary">Acey_s0569.g68</name>
    <name evidence="2" type="ORF">Y032_0569g68</name>
</gene>
<organism evidence="2 3">
    <name type="scientific">Ancylostoma ceylanicum</name>
    <dbReference type="NCBI Taxonomy" id="53326"/>
    <lineage>
        <taxon>Eukaryota</taxon>
        <taxon>Metazoa</taxon>
        <taxon>Ecdysozoa</taxon>
        <taxon>Nematoda</taxon>
        <taxon>Chromadorea</taxon>
        <taxon>Rhabditida</taxon>
        <taxon>Rhabditina</taxon>
        <taxon>Rhabditomorpha</taxon>
        <taxon>Strongyloidea</taxon>
        <taxon>Ancylostomatidae</taxon>
        <taxon>Ancylostomatinae</taxon>
        <taxon>Ancylostoma</taxon>
    </lineage>
</organism>
<reference evidence="3" key="1">
    <citation type="journal article" date="2015" name="Nat. Genet.">
        <title>The genome and transcriptome of the zoonotic hookworm Ancylostoma ceylanicum identify infection-specific gene families.</title>
        <authorList>
            <person name="Schwarz E.M."/>
            <person name="Hu Y."/>
            <person name="Antoshechkin I."/>
            <person name="Miller M.M."/>
            <person name="Sternberg P.W."/>
            <person name="Aroian R.V."/>
        </authorList>
    </citation>
    <scope>NUCLEOTIDE SEQUENCE</scope>
    <source>
        <strain evidence="3">HY135</strain>
    </source>
</reference>